<dbReference type="EMBL" id="JACOOR010000003">
    <property type="protein sequence ID" value="MBC5659226.1"/>
    <property type="molecule type" value="Genomic_DNA"/>
</dbReference>
<gene>
    <name evidence="2" type="ORF">H8S44_05505</name>
</gene>
<feature type="transmembrane region" description="Helical" evidence="1">
    <location>
        <begin position="208"/>
        <end position="226"/>
    </location>
</feature>
<dbReference type="Pfam" id="PF11368">
    <property type="entry name" value="DUF3169"/>
    <property type="match status" value="1"/>
</dbReference>
<protein>
    <submittedName>
        <fullName evidence="2">DUF3169 family protein</fullName>
    </submittedName>
</protein>
<sequence>MKEKKTNSYKKALKVMGSAMVVGGVLGSIFGGIYQVSLETGSGFNGTGITELIRSVLTPLLGIIFAVCVVLEERTYRKLKRICEKQQTAEDEECDRLEYEEEKEGGFGMNVSVVSQILSILVLTFGYSMKYITTDGHAIPFLAACVVFIACFIYNYFWQIRYVKLVQKTHPEKKGDPASLKFQEQWLESCDEAEKEIIYRSAYKTYMTVNRTIPVLLAGTMVAHLYLDTGIFAVVVVSAIWMLTQFTYTHSCVKLRETRGLLR</sequence>
<dbReference type="InterPro" id="IPR021509">
    <property type="entry name" value="DUF3169"/>
</dbReference>
<dbReference type="Proteomes" id="UP000649345">
    <property type="component" value="Unassembled WGS sequence"/>
</dbReference>
<proteinExistence type="predicted"/>
<accession>A0A923LAX8</accession>
<evidence type="ECO:0000313" key="2">
    <source>
        <dbReference type="EMBL" id="MBC5659226.1"/>
    </source>
</evidence>
<feature type="transmembrane region" description="Helical" evidence="1">
    <location>
        <begin position="232"/>
        <end position="253"/>
    </location>
</feature>
<keyword evidence="1" id="KW-0472">Membrane</keyword>
<dbReference type="RefSeq" id="WP_186871637.1">
    <property type="nucleotide sequence ID" value="NZ_JACOOR010000003.1"/>
</dbReference>
<feature type="transmembrane region" description="Helical" evidence="1">
    <location>
        <begin position="139"/>
        <end position="158"/>
    </location>
</feature>
<comment type="caution">
    <text evidence="2">The sequence shown here is derived from an EMBL/GenBank/DDBJ whole genome shotgun (WGS) entry which is preliminary data.</text>
</comment>
<feature type="transmembrane region" description="Helical" evidence="1">
    <location>
        <begin position="107"/>
        <end position="127"/>
    </location>
</feature>
<keyword evidence="3" id="KW-1185">Reference proteome</keyword>
<keyword evidence="1" id="KW-0812">Transmembrane</keyword>
<dbReference type="AlphaFoldDB" id="A0A923LAX8"/>
<organism evidence="2 3">
    <name type="scientific">Anaerosacchariphilus hominis</name>
    <dbReference type="NCBI Taxonomy" id="2763017"/>
    <lineage>
        <taxon>Bacteria</taxon>
        <taxon>Bacillati</taxon>
        <taxon>Bacillota</taxon>
        <taxon>Clostridia</taxon>
        <taxon>Lachnospirales</taxon>
        <taxon>Lachnospiraceae</taxon>
        <taxon>Anaerosacchariphilus</taxon>
    </lineage>
</organism>
<feature type="transmembrane region" description="Helical" evidence="1">
    <location>
        <begin position="53"/>
        <end position="71"/>
    </location>
</feature>
<feature type="transmembrane region" description="Helical" evidence="1">
    <location>
        <begin position="12"/>
        <end position="33"/>
    </location>
</feature>
<evidence type="ECO:0000256" key="1">
    <source>
        <dbReference type="SAM" id="Phobius"/>
    </source>
</evidence>
<reference evidence="2" key="1">
    <citation type="submission" date="2020-08" db="EMBL/GenBank/DDBJ databases">
        <title>Genome public.</title>
        <authorList>
            <person name="Liu C."/>
            <person name="Sun Q."/>
        </authorList>
    </citation>
    <scope>NUCLEOTIDE SEQUENCE</scope>
    <source>
        <strain evidence="2">NSJ-68</strain>
    </source>
</reference>
<keyword evidence="1" id="KW-1133">Transmembrane helix</keyword>
<evidence type="ECO:0000313" key="3">
    <source>
        <dbReference type="Proteomes" id="UP000649345"/>
    </source>
</evidence>
<name>A0A923LAX8_9FIRM</name>